<dbReference type="AlphaFoldDB" id="A0A914YE96"/>
<reference evidence="2" key="1">
    <citation type="submission" date="2022-11" db="UniProtKB">
        <authorList>
            <consortium name="WormBaseParasite"/>
        </authorList>
    </citation>
    <scope>IDENTIFICATION</scope>
</reference>
<evidence type="ECO:0000313" key="1">
    <source>
        <dbReference type="Proteomes" id="UP000887577"/>
    </source>
</evidence>
<evidence type="ECO:0000313" key="2">
    <source>
        <dbReference type="WBParaSite" id="PSU_v2.g15729.t1"/>
    </source>
</evidence>
<dbReference type="Proteomes" id="UP000887577">
    <property type="component" value="Unplaced"/>
</dbReference>
<dbReference type="WBParaSite" id="PSU_v2.g15729.t1">
    <property type="protein sequence ID" value="PSU_v2.g15729.t1"/>
    <property type="gene ID" value="PSU_v2.g15729"/>
</dbReference>
<sequence length="126" mass="14888">MNFVTTSNRNRGGFFHFVVGNEKPCVFKLQFDIDTNILSIALNKYGDYEGEEIRIDLKNVEEKIEISYFDNQLYFNGTVVTMKCGIEWMLLDKDTDVIDVLIDNNEQHPTDMNITWVCWFFLKLWN</sequence>
<keyword evidence="1" id="KW-1185">Reference proteome</keyword>
<protein>
    <submittedName>
        <fullName evidence="2">Galectin</fullName>
    </submittedName>
</protein>
<organism evidence="1 2">
    <name type="scientific">Panagrolaimus superbus</name>
    <dbReference type="NCBI Taxonomy" id="310955"/>
    <lineage>
        <taxon>Eukaryota</taxon>
        <taxon>Metazoa</taxon>
        <taxon>Ecdysozoa</taxon>
        <taxon>Nematoda</taxon>
        <taxon>Chromadorea</taxon>
        <taxon>Rhabditida</taxon>
        <taxon>Tylenchina</taxon>
        <taxon>Panagrolaimomorpha</taxon>
        <taxon>Panagrolaimoidea</taxon>
        <taxon>Panagrolaimidae</taxon>
        <taxon>Panagrolaimus</taxon>
    </lineage>
</organism>
<accession>A0A914YE96</accession>
<proteinExistence type="predicted"/>
<name>A0A914YE96_9BILA</name>